<dbReference type="KEGG" id="asoc:CB4_02024"/>
<organism evidence="1 2">
    <name type="scientific">Aneurinibacillus soli</name>
    <dbReference type="NCBI Taxonomy" id="1500254"/>
    <lineage>
        <taxon>Bacteria</taxon>
        <taxon>Bacillati</taxon>
        <taxon>Bacillota</taxon>
        <taxon>Bacilli</taxon>
        <taxon>Bacillales</taxon>
        <taxon>Paenibacillaceae</taxon>
        <taxon>Aneurinibacillus group</taxon>
        <taxon>Aneurinibacillus</taxon>
    </lineage>
</organism>
<evidence type="ECO:0000313" key="2">
    <source>
        <dbReference type="Proteomes" id="UP000217696"/>
    </source>
</evidence>
<gene>
    <name evidence="1" type="ORF">CB4_02024</name>
</gene>
<name>A0A0U5AVW0_9BACL</name>
<evidence type="ECO:0000313" key="1">
    <source>
        <dbReference type="EMBL" id="BAU27850.1"/>
    </source>
</evidence>
<dbReference type="RefSeq" id="WP_096465512.1">
    <property type="nucleotide sequence ID" value="NZ_AP017312.1"/>
</dbReference>
<proteinExistence type="predicted"/>
<dbReference type="AlphaFoldDB" id="A0A0U5AVW0"/>
<accession>A0A0U5AVW0</accession>
<dbReference type="OrthoDB" id="2663140at2"/>
<dbReference type="Proteomes" id="UP000217696">
    <property type="component" value="Chromosome"/>
</dbReference>
<protein>
    <submittedName>
        <fullName evidence="1">Uncharacterized protein</fullName>
    </submittedName>
</protein>
<dbReference type="EMBL" id="AP017312">
    <property type="protein sequence ID" value="BAU27850.1"/>
    <property type="molecule type" value="Genomic_DNA"/>
</dbReference>
<keyword evidence="2" id="KW-1185">Reference proteome</keyword>
<reference evidence="1 2" key="1">
    <citation type="submission" date="2015-12" db="EMBL/GenBank/DDBJ databases">
        <title>Genome sequence of Aneurinibacillus soli.</title>
        <authorList>
            <person name="Lee J.S."/>
            <person name="Lee K.C."/>
            <person name="Kim K.K."/>
            <person name="Lee B.W."/>
        </authorList>
    </citation>
    <scope>NUCLEOTIDE SEQUENCE [LARGE SCALE GENOMIC DNA]</scope>
    <source>
        <strain evidence="1 2">CB4</strain>
    </source>
</reference>
<sequence length="179" mass="20237">MLIKSVIICVYLLFTYWLSFRTPALHMVFYPTLAAFSFLFMSRSTDKKNVYKIVGGAILASTIGSSLYFVNSGFVSFFLTSFVIIWMIQKFNWNAAPILAVSLVPYFSKPPSVWIFPLSVSCSLLGLLVTLWVIQQVEKTKDAVNVIPILAHKQPQYHWYGIFGEGSINFIVGALYLLL</sequence>